<accession>A0A1V1HZC0</accession>
<organism evidence="2 3">
    <name type="scientific">Romboutsia ilealis</name>
    <dbReference type="NCBI Taxonomy" id="1115758"/>
    <lineage>
        <taxon>Bacteria</taxon>
        <taxon>Bacillati</taxon>
        <taxon>Bacillota</taxon>
        <taxon>Clostridia</taxon>
        <taxon>Peptostreptococcales</taxon>
        <taxon>Peptostreptococcaceae</taxon>
        <taxon>Romboutsia</taxon>
    </lineage>
</organism>
<proteinExistence type="predicted"/>
<dbReference type="EMBL" id="LN555523">
    <property type="protein sequence ID" value="CED93318.1"/>
    <property type="molecule type" value="Genomic_DNA"/>
</dbReference>
<keyword evidence="3" id="KW-1185">Reference proteome</keyword>
<name>A0A1V1HZC0_9FIRM</name>
<dbReference type="AlphaFoldDB" id="A0A1V1HZC0"/>
<keyword evidence="1" id="KW-1133">Transmembrane helix</keyword>
<evidence type="ECO:0000256" key="1">
    <source>
        <dbReference type="SAM" id="Phobius"/>
    </source>
</evidence>
<gene>
    <name evidence="2" type="ORF">CRIB_564</name>
</gene>
<feature type="transmembrane region" description="Helical" evidence="1">
    <location>
        <begin position="7"/>
        <end position="28"/>
    </location>
</feature>
<dbReference type="GeneID" id="82204750"/>
<sequence>MKRVKYINYKIAIIIIIPILLIAQYYLFKFGVITPMVKGIEVEMEDGDYVKDIDKFVMKLNDTVTLSTGEYVIIPSYAKNPHIYFKILDDSNILSINGNEVTANQEGTTTIGVMKNSRVLKKINIKVVDINVESLIVTLDNDIKYVGESAKINSEVEVDYDKFKEKQPVTYESSDENILKVEGNTVEAVGVGKASLYIKAGNKETVFDYNIQAKIAKISIPNTIKIAKNETKKLNPKITTSPSGLKHGEIKYELVDRKVSIDYSISLGKDGTITGLKEGTEKVRITCGDKQKIVTIEVEKESVIDKIIENIRVNYEIINGKLLMDISWDYIKDINNYEVFLKNNSLGDLEYKLFDSFKLDESKITDSRVNTQIELDLFEDNIPSLSLYVIGKDDKVITKPSNIVNILPKIENIEEEVIKNLVEKIDDENNVVTLTWDKLDIKDVIYSVYVKDNKNGENGFKLYENSLQENYISIPIKEDFDIEVYVIGSKNGKSSKPSNIINVKKIEIKGD</sequence>
<dbReference type="RefSeq" id="WP_180703050.1">
    <property type="nucleotide sequence ID" value="NZ_CAJUCR010000001.1"/>
</dbReference>
<evidence type="ECO:0000313" key="3">
    <source>
        <dbReference type="Proteomes" id="UP000245622"/>
    </source>
</evidence>
<reference evidence="2 3" key="1">
    <citation type="submission" date="2014-04" db="EMBL/GenBank/DDBJ databases">
        <authorList>
            <person name="Hornung B.V."/>
        </authorList>
    </citation>
    <scope>NUCLEOTIDE SEQUENCE [LARGE SCALE GENOMIC DNA]</scope>
    <source>
        <strain evidence="2 3">CRIB</strain>
    </source>
</reference>
<dbReference type="KEGG" id="ril:CRIB_564"/>
<evidence type="ECO:0000313" key="2">
    <source>
        <dbReference type="EMBL" id="CED93318.1"/>
    </source>
</evidence>
<dbReference type="Proteomes" id="UP000245622">
    <property type="component" value="Chromosome 1"/>
</dbReference>
<keyword evidence="1" id="KW-0472">Membrane</keyword>
<keyword evidence="1" id="KW-0812">Transmembrane</keyword>
<protein>
    <submittedName>
        <fullName evidence="2">Fibronectin type III domain protein</fullName>
    </submittedName>
</protein>